<keyword evidence="2" id="KW-1185">Reference proteome</keyword>
<evidence type="ECO:0000313" key="2">
    <source>
        <dbReference type="Proteomes" id="UP001295444"/>
    </source>
</evidence>
<protein>
    <submittedName>
        <fullName evidence="1">Uncharacterized protein</fullName>
    </submittedName>
</protein>
<dbReference type="EMBL" id="OW240917">
    <property type="protein sequence ID" value="CAH2301799.1"/>
    <property type="molecule type" value="Genomic_DNA"/>
</dbReference>
<organism evidence="1 2">
    <name type="scientific">Pelobates cultripes</name>
    <name type="common">Western spadefoot toad</name>
    <dbReference type="NCBI Taxonomy" id="61616"/>
    <lineage>
        <taxon>Eukaryota</taxon>
        <taxon>Metazoa</taxon>
        <taxon>Chordata</taxon>
        <taxon>Craniata</taxon>
        <taxon>Vertebrata</taxon>
        <taxon>Euteleostomi</taxon>
        <taxon>Amphibia</taxon>
        <taxon>Batrachia</taxon>
        <taxon>Anura</taxon>
        <taxon>Pelobatoidea</taxon>
        <taxon>Pelobatidae</taxon>
        <taxon>Pelobates</taxon>
    </lineage>
</organism>
<gene>
    <name evidence="1" type="ORF">PECUL_23A020083</name>
</gene>
<feature type="non-terminal residue" evidence="1">
    <location>
        <position position="64"/>
    </location>
</feature>
<reference evidence="1" key="1">
    <citation type="submission" date="2022-03" db="EMBL/GenBank/DDBJ databases">
        <authorList>
            <person name="Alioto T."/>
            <person name="Alioto T."/>
            <person name="Gomez Garrido J."/>
        </authorList>
    </citation>
    <scope>NUCLEOTIDE SEQUENCE</scope>
</reference>
<accession>A0AAD1SHU2</accession>
<dbReference type="AlphaFoldDB" id="A0AAD1SHU2"/>
<name>A0AAD1SHU2_PELCU</name>
<sequence>PRISLPNLIEAFRLYGLVSNLKLNLAKSELMPLTRDPALRRHIQAHFPFRICLHKLRYLGIWIP</sequence>
<dbReference type="Proteomes" id="UP001295444">
    <property type="component" value="Chromosome 06"/>
</dbReference>
<evidence type="ECO:0000313" key="1">
    <source>
        <dbReference type="EMBL" id="CAH2301799.1"/>
    </source>
</evidence>
<proteinExistence type="predicted"/>
<feature type="non-terminal residue" evidence="1">
    <location>
        <position position="1"/>
    </location>
</feature>